<gene>
    <name evidence="1" type="ORF">H206_05644</name>
</gene>
<reference evidence="1 2" key="1">
    <citation type="submission" date="2017-01" db="EMBL/GenBank/DDBJ databases">
        <title>The cable genome- insights into the physiology and evolution of filamentous bacteria capable of sulfide oxidation via long distance electron transfer.</title>
        <authorList>
            <person name="Schreiber L."/>
            <person name="Bjerg J.T."/>
            <person name="Boggild A."/>
            <person name="Van De Vossenberg J."/>
            <person name="Meysman F."/>
            <person name="Nielsen L.P."/>
            <person name="Schramm A."/>
            <person name="Kjeldsen K.U."/>
        </authorList>
    </citation>
    <scope>NUCLEOTIDE SEQUENCE [LARGE SCALE GENOMIC DNA]</scope>
    <source>
        <strain evidence="1">MCF</strain>
    </source>
</reference>
<name>A0A444J3P8_9BACT</name>
<proteinExistence type="predicted"/>
<dbReference type="Proteomes" id="UP000287853">
    <property type="component" value="Unassembled WGS sequence"/>
</dbReference>
<accession>A0A444J3P8</accession>
<dbReference type="EMBL" id="MTKO01000026">
    <property type="protein sequence ID" value="RWX47774.1"/>
    <property type="molecule type" value="Genomic_DNA"/>
</dbReference>
<dbReference type="AlphaFoldDB" id="A0A444J3P8"/>
<sequence length="29" mass="3289">MKCLETLLTTLTGRSGRRTLLDSHKQELS</sequence>
<evidence type="ECO:0000313" key="2">
    <source>
        <dbReference type="Proteomes" id="UP000287853"/>
    </source>
</evidence>
<comment type="caution">
    <text evidence="1">The sequence shown here is derived from an EMBL/GenBank/DDBJ whole genome shotgun (WGS) entry which is preliminary data.</text>
</comment>
<organism evidence="1 2">
    <name type="scientific">Candidatus Electrothrix aarhusensis</name>
    <dbReference type="NCBI Taxonomy" id="1859131"/>
    <lineage>
        <taxon>Bacteria</taxon>
        <taxon>Pseudomonadati</taxon>
        <taxon>Thermodesulfobacteriota</taxon>
        <taxon>Desulfobulbia</taxon>
        <taxon>Desulfobulbales</taxon>
        <taxon>Desulfobulbaceae</taxon>
        <taxon>Candidatus Electrothrix</taxon>
    </lineage>
</organism>
<keyword evidence="2" id="KW-1185">Reference proteome</keyword>
<evidence type="ECO:0000313" key="1">
    <source>
        <dbReference type="EMBL" id="RWX47774.1"/>
    </source>
</evidence>
<protein>
    <submittedName>
        <fullName evidence="1">Uncharacterized protein</fullName>
    </submittedName>
</protein>